<dbReference type="EMBL" id="QGNW01001232">
    <property type="protein sequence ID" value="RVW49139.1"/>
    <property type="molecule type" value="Genomic_DNA"/>
</dbReference>
<evidence type="ECO:0000313" key="2">
    <source>
        <dbReference type="Proteomes" id="UP000288805"/>
    </source>
</evidence>
<gene>
    <name evidence="1" type="ORF">CK203_084391</name>
</gene>
<accession>A0A438EN16</accession>
<proteinExistence type="predicted"/>
<organism evidence="1 2">
    <name type="scientific">Vitis vinifera</name>
    <name type="common">Grape</name>
    <dbReference type="NCBI Taxonomy" id="29760"/>
    <lineage>
        <taxon>Eukaryota</taxon>
        <taxon>Viridiplantae</taxon>
        <taxon>Streptophyta</taxon>
        <taxon>Embryophyta</taxon>
        <taxon>Tracheophyta</taxon>
        <taxon>Spermatophyta</taxon>
        <taxon>Magnoliopsida</taxon>
        <taxon>eudicotyledons</taxon>
        <taxon>Gunneridae</taxon>
        <taxon>Pentapetalae</taxon>
        <taxon>rosids</taxon>
        <taxon>Vitales</taxon>
        <taxon>Vitaceae</taxon>
        <taxon>Viteae</taxon>
        <taxon>Vitis</taxon>
    </lineage>
</organism>
<sequence length="56" mass="6490">MFLVKTPWYAHIANYLVTGEIPNQIIRKCVPEDEQGILSIVMRMHVEATLPLRKQP</sequence>
<name>A0A438EN16_VITVI</name>
<reference evidence="1 2" key="1">
    <citation type="journal article" date="2018" name="PLoS Genet.">
        <title>Population sequencing reveals clonal diversity and ancestral inbreeding in the grapevine cultivar Chardonnay.</title>
        <authorList>
            <person name="Roach M.J."/>
            <person name="Johnson D.L."/>
            <person name="Bohlmann J."/>
            <person name="van Vuuren H.J."/>
            <person name="Jones S.J."/>
            <person name="Pretorius I.S."/>
            <person name="Schmidt S.A."/>
            <person name="Borneman A.R."/>
        </authorList>
    </citation>
    <scope>NUCLEOTIDE SEQUENCE [LARGE SCALE GENOMIC DNA]</scope>
    <source>
        <strain evidence="2">cv. Chardonnay</strain>
        <tissue evidence="1">Leaf</tissue>
    </source>
</reference>
<dbReference type="AlphaFoldDB" id="A0A438EN16"/>
<dbReference type="Proteomes" id="UP000288805">
    <property type="component" value="Unassembled WGS sequence"/>
</dbReference>
<evidence type="ECO:0000313" key="1">
    <source>
        <dbReference type="EMBL" id="RVW49139.1"/>
    </source>
</evidence>
<protein>
    <submittedName>
        <fullName evidence="1">Uncharacterized protein</fullName>
    </submittedName>
</protein>
<comment type="caution">
    <text evidence="1">The sequence shown here is derived from an EMBL/GenBank/DDBJ whole genome shotgun (WGS) entry which is preliminary data.</text>
</comment>